<evidence type="ECO:0000256" key="1">
    <source>
        <dbReference type="ARBA" id="ARBA00022603"/>
    </source>
</evidence>
<feature type="binding site" evidence="5">
    <location>
        <position position="267"/>
    </location>
    <ligand>
        <name>Zn(2+)</name>
        <dbReference type="ChEBI" id="CHEBI:29105"/>
    </ligand>
</feature>
<sequence length="383" mass="42265">MDSCLILDGGLGTTVEELDSGATQHPLWSGKLLKDDPRLLVKTHLSFLEAGADVIETATYQSCLAAFARAGYTKEEARSSMLSAVTLVEDAITQFEQSSGTRRRPLMALSLGPYGAQITQEYGGIYPPPYGPSVPSATSHITSFSSREEEVAAKLALSDWHFGRLKVYADSPHHWNKLSFIAFETIPLLREGRAIRHAMGRLKELVTDRGLTWHKWWISFVFPGGRFPEAKQGGGRILPQQIAYQMLRPAEESGKSFSLPDGIGVNCTNLRFIHGIVQEYAEGLRQVADLTPPILVLYPDGGLEYDVHTKLWRALEEHVDDAGKGGMNEPWAQKLAAEAQQCMRMTWNEHLVWSGLIVGGCCKTTPSDIRTLKEIASSLQLLG</sequence>
<evidence type="ECO:0000256" key="4">
    <source>
        <dbReference type="ARBA" id="ARBA00022833"/>
    </source>
</evidence>
<dbReference type="EMBL" id="KV424088">
    <property type="protein sequence ID" value="KZT51847.1"/>
    <property type="molecule type" value="Genomic_DNA"/>
</dbReference>
<keyword evidence="4 5" id="KW-0862">Zinc</keyword>
<dbReference type="PROSITE" id="PS50970">
    <property type="entry name" value="HCY"/>
    <property type="match status" value="1"/>
</dbReference>
<keyword evidence="1 5" id="KW-0489">Methyltransferase</keyword>
<accession>A0A165D195</accession>
<dbReference type="OrthoDB" id="261426at2759"/>
<evidence type="ECO:0000313" key="8">
    <source>
        <dbReference type="Proteomes" id="UP000076842"/>
    </source>
</evidence>
<reference evidence="7 8" key="1">
    <citation type="journal article" date="2016" name="Mol. Biol. Evol.">
        <title>Comparative Genomics of Early-Diverging Mushroom-Forming Fungi Provides Insights into the Origins of Lignocellulose Decay Capabilities.</title>
        <authorList>
            <person name="Nagy L.G."/>
            <person name="Riley R."/>
            <person name="Tritt A."/>
            <person name="Adam C."/>
            <person name="Daum C."/>
            <person name="Floudas D."/>
            <person name="Sun H."/>
            <person name="Yadav J.S."/>
            <person name="Pangilinan J."/>
            <person name="Larsson K.H."/>
            <person name="Matsuura K."/>
            <person name="Barry K."/>
            <person name="Labutti K."/>
            <person name="Kuo R."/>
            <person name="Ohm R.A."/>
            <person name="Bhattacharya S.S."/>
            <person name="Shirouzu T."/>
            <person name="Yoshinaga Y."/>
            <person name="Martin F.M."/>
            <person name="Grigoriev I.V."/>
            <person name="Hibbett D.S."/>
        </authorList>
    </citation>
    <scope>NUCLEOTIDE SEQUENCE [LARGE SCALE GENOMIC DNA]</scope>
    <source>
        <strain evidence="7 8">HHB12733</strain>
    </source>
</reference>
<keyword evidence="3 5" id="KW-0479">Metal-binding</keyword>
<dbReference type="FunCoup" id="A0A165D195">
    <property type="interactions" value="17"/>
</dbReference>
<feature type="domain" description="Hcy-binding" evidence="6">
    <location>
        <begin position="1"/>
        <end position="376"/>
    </location>
</feature>
<dbReference type="GO" id="GO:0033528">
    <property type="term" value="P:S-methylmethionine cycle"/>
    <property type="evidence" value="ECO:0007669"/>
    <property type="project" value="TreeGrafter"/>
</dbReference>
<evidence type="ECO:0000259" key="6">
    <source>
        <dbReference type="PROSITE" id="PS50970"/>
    </source>
</evidence>
<dbReference type="PANTHER" id="PTHR46015:SF1">
    <property type="entry name" value="HOMOCYSTEINE S-METHYLTRANSFERASE-LIKE ISOFORM 1"/>
    <property type="match status" value="1"/>
</dbReference>
<dbReference type="InParanoid" id="A0A165D195"/>
<keyword evidence="2 5" id="KW-0808">Transferase</keyword>
<dbReference type="GO" id="GO:0046872">
    <property type="term" value="F:metal ion binding"/>
    <property type="evidence" value="ECO:0007669"/>
    <property type="project" value="UniProtKB-KW"/>
</dbReference>
<dbReference type="InterPro" id="IPR051486">
    <property type="entry name" value="Hcy_S-methyltransferase"/>
</dbReference>
<dbReference type="GO" id="GO:0008898">
    <property type="term" value="F:S-adenosylmethionine-homocysteine S-methyltransferase activity"/>
    <property type="evidence" value="ECO:0007669"/>
    <property type="project" value="TreeGrafter"/>
</dbReference>
<dbReference type="InterPro" id="IPR003726">
    <property type="entry name" value="HCY_dom"/>
</dbReference>
<dbReference type="Pfam" id="PF02574">
    <property type="entry name" value="S-methyl_trans"/>
    <property type="match status" value="1"/>
</dbReference>
<feature type="binding site" evidence="5">
    <location>
        <position position="362"/>
    </location>
    <ligand>
        <name>Zn(2+)</name>
        <dbReference type="ChEBI" id="CHEBI:29105"/>
    </ligand>
</feature>
<organism evidence="7 8">
    <name type="scientific">Calocera cornea HHB12733</name>
    <dbReference type="NCBI Taxonomy" id="1353952"/>
    <lineage>
        <taxon>Eukaryota</taxon>
        <taxon>Fungi</taxon>
        <taxon>Dikarya</taxon>
        <taxon>Basidiomycota</taxon>
        <taxon>Agaricomycotina</taxon>
        <taxon>Dacrymycetes</taxon>
        <taxon>Dacrymycetales</taxon>
        <taxon>Dacrymycetaceae</taxon>
        <taxon>Calocera</taxon>
    </lineage>
</organism>
<dbReference type="SUPFAM" id="SSF82282">
    <property type="entry name" value="Homocysteine S-methyltransferase"/>
    <property type="match status" value="1"/>
</dbReference>
<dbReference type="PANTHER" id="PTHR46015">
    <property type="entry name" value="ZGC:172121"/>
    <property type="match status" value="1"/>
</dbReference>
<protein>
    <submittedName>
        <fullName evidence="7">Homocysteine S-methyltransferase</fullName>
    </submittedName>
</protein>
<dbReference type="Proteomes" id="UP000076842">
    <property type="component" value="Unassembled WGS sequence"/>
</dbReference>
<feature type="binding site" evidence="5">
    <location>
        <position position="361"/>
    </location>
    <ligand>
        <name>Zn(2+)</name>
        <dbReference type="ChEBI" id="CHEBI:29105"/>
    </ligand>
</feature>
<dbReference type="AlphaFoldDB" id="A0A165D195"/>
<evidence type="ECO:0000256" key="2">
    <source>
        <dbReference type="ARBA" id="ARBA00022679"/>
    </source>
</evidence>
<gene>
    <name evidence="7" type="ORF">CALCODRAFT_503044</name>
</gene>
<keyword evidence="8" id="KW-1185">Reference proteome</keyword>
<evidence type="ECO:0000256" key="5">
    <source>
        <dbReference type="PROSITE-ProRule" id="PRU00333"/>
    </source>
</evidence>
<proteinExistence type="predicted"/>
<comment type="cofactor">
    <cofactor evidence="5">
        <name>Zn(2+)</name>
        <dbReference type="ChEBI" id="CHEBI:29105"/>
    </cofactor>
</comment>
<dbReference type="STRING" id="1353952.A0A165D195"/>
<evidence type="ECO:0000313" key="7">
    <source>
        <dbReference type="EMBL" id="KZT51847.1"/>
    </source>
</evidence>
<dbReference type="Gene3D" id="3.20.20.330">
    <property type="entry name" value="Homocysteine-binding-like domain"/>
    <property type="match status" value="1"/>
</dbReference>
<name>A0A165D195_9BASI</name>
<dbReference type="GO" id="GO:0032259">
    <property type="term" value="P:methylation"/>
    <property type="evidence" value="ECO:0007669"/>
    <property type="project" value="UniProtKB-KW"/>
</dbReference>
<dbReference type="GO" id="GO:0009086">
    <property type="term" value="P:methionine biosynthetic process"/>
    <property type="evidence" value="ECO:0007669"/>
    <property type="project" value="TreeGrafter"/>
</dbReference>
<evidence type="ECO:0000256" key="3">
    <source>
        <dbReference type="ARBA" id="ARBA00022723"/>
    </source>
</evidence>
<dbReference type="InterPro" id="IPR036589">
    <property type="entry name" value="HCY_dom_sf"/>
</dbReference>